<gene>
    <name evidence="1" type="ORF">O6P43_029768</name>
</gene>
<name>A0AAD7L1C5_QUISA</name>
<organism evidence="1 2">
    <name type="scientific">Quillaja saponaria</name>
    <name type="common">Soap bark tree</name>
    <dbReference type="NCBI Taxonomy" id="32244"/>
    <lineage>
        <taxon>Eukaryota</taxon>
        <taxon>Viridiplantae</taxon>
        <taxon>Streptophyta</taxon>
        <taxon>Embryophyta</taxon>
        <taxon>Tracheophyta</taxon>
        <taxon>Spermatophyta</taxon>
        <taxon>Magnoliopsida</taxon>
        <taxon>eudicotyledons</taxon>
        <taxon>Gunneridae</taxon>
        <taxon>Pentapetalae</taxon>
        <taxon>rosids</taxon>
        <taxon>fabids</taxon>
        <taxon>Fabales</taxon>
        <taxon>Quillajaceae</taxon>
        <taxon>Quillaja</taxon>
    </lineage>
</organism>
<comment type="caution">
    <text evidence="1">The sequence shown here is derived from an EMBL/GenBank/DDBJ whole genome shotgun (WGS) entry which is preliminary data.</text>
</comment>
<protein>
    <submittedName>
        <fullName evidence="1">Uncharacterized protein</fullName>
    </submittedName>
</protein>
<evidence type="ECO:0000313" key="2">
    <source>
        <dbReference type="Proteomes" id="UP001163823"/>
    </source>
</evidence>
<proteinExistence type="predicted"/>
<dbReference type="AlphaFoldDB" id="A0AAD7L1C5"/>
<dbReference type="EMBL" id="JARAOO010000012">
    <property type="protein sequence ID" value="KAJ7949433.1"/>
    <property type="molecule type" value="Genomic_DNA"/>
</dbReference>
<accession>A0AAD7L1C5</accession>
<reference evidence="1" key="1">
    <citation type="journal article" date="2023" name="Science">
        <title>Elucidation of the pathway for biosynthesis of saponin adjuvants from the soapbark tree.</title>
        <authorList>
            <person name="Reed J."/>
            <person name="Orme A."/>
            <person name="El-Demerdash A."/>
            <person name="Owen C."/>
            <person name="Martin L.B.B."/>
            <person name="Misra R.C."/>
            <person name="Kikuchi S."/>
            <person name="Rejzek M."/>
            <person name="Martin A.C."/>
            <person name="Harkess A."/>
            <person name="Leebens-Mack J."/>
            <person name="Louveau T."/>
            <person name="Stephenson M.J."/>
            <person name="Osbourn A."/>
        </authorList>
    </citation>
    <scope>NUCLEOTIDE SEQUENCE</scope>
    <source>
        <strain evidence="1">S10</strain>
    </source>
</reference>
<keyword evidence="2" id="KW-1185">Reference proteome</keyword>
<dbReference type="KEGG" id="qsa:O6P43_029768"/>
<dbReference type="Proteomes" id="UP001163823">
    <property type="component" value="Chromosome 12"/>
</dbReference>
<sequence>MKAVVIPPLKQSFSFFVKSSISVINLCSSGLKQKWGTKKRSRYMASGKSTLSSLSQLEDKCLVGDDSNFYHDQGISAEC</sequence>
<evidence type="ECO:0000313" key="1">
    <source>
        <dbReference type="EMBL" id="KAJ7949433.1"/>
    </source>
</evidence>